<dbReference type="PANTHER" id="PTHR33164">
    <property type="entry name" value="TRANSCRIPTIONAL REGULATOR, MARR FAMILY"/>
    <property type="match status" value="1"/>
</dbReference>
<accession>A0ABR6NKT5</accession>
<dbReference type="Pfam" id="PF01047">
    <property type="entry name" value="MarR"/>
    <property type="match status" value="1"/>
</dbReference>
<dbReference type="InterPro" id="IPR000835">
    <property type="entry name" value="HTH_MarR-typ"/>
</dbReference>
<dbReference type="InterPro" id="IPR036388">
    <property type="entry name" value="WH-like_DNA-bd_sf"/>
</dbReference>
<keyword evidence="3" id="KW-1185">Reference proteome</keyword>
<dbReference type="PANTHER" id="PTHR33164:SF43">
    <property type="entry name" value="HTH-TYPE TRANSCRIPTIONAL REPRESSOR YETL"/>
    <property type="match status" value="1"/>
</dbReference>
<dbReference type="PROSITE" id="PS50995">
    <property type="entry name" value="HTH_MARR_2"/>
    <property type="match status" value="1"/>
</dbReference>
<protein>
    <submittedName>
        <fullName evidence="2">DNA-binding MarR family transcriptional regulator</fullName>
    </submittedName>
</protein>
<evidence type="ECO:0000313" key="2">
    <source>
        <dbReference type="EMBL" id="MBB5986769.1"/>
    </source>
</evidence>
<dbReference type="GO" id="GO:0003677">
    <property type="term" value="F:DNA binding"/>
    <property type="evidence" value="ECO:0007669"/>
    <property type="project" value="UniProtKB-KW"/>
</dbReference>
<dbReference type="InterPro" id="IPR036390">
    <property type="entry name" value="WH_DNA-bd_sf"/>
</dbReference>
<keyword evidence="2" id="KW-0238">DNA-binding</keyword>
<proteinExistence type="predicted"/>
<evidence type="ECO:0000313" key="3">
    <source>
        <dbReference type="Proteomes" id="UP001138540"/>
    </source>
</evidence>
<dbReference type="SUPFAM" id="SSF46785">
    <property type="entry name" value="Winged helix' DNA-binding domain"/>
    <property type="match status" value="1"/>
</dbReference>
<dbReference type="Proteomes" id="UP001138540">
    <property type="component" value="Unassembled WGS sequence"/>
</dbReference>
<gene>
    <name evidence="2" type="ORF">HNP60_002743</name>
</gene>
<name>A0ABR6NKT5_9SPHN</name>
<dbReference type="SMART" id="SM00347">
    <property type="entry name" value="HTH_MARR"/>
    <property type="match status" value="1"/>
</dbReference>
<evidence type="ECO:0000259" key="1">
    <source>
        <dbReference type="PROSITE" id="PS50995"/>
    </source>
</evidence>
<dbReference type="Gene3D" id="1.10.10.10">
    <property type="entry name" value="Winged helix-like DNA-binding domain superfamily/Winged helix DNA-binding domain"/>
    <property type="match status" value="1"/>
</dbReference>
<sequence length="139" mass="15270">MPAELSNAVGFQIRRATGVADALFAETFGDMEINAAQYAILMVVRHNPGCPTSAAGSMVGIAPNNFVPLLDSLTARGYIRRTLSTKDRRVRHLRLTPRGEEFCEALVARHEAIQARIEERMGHGSVAEFLRLLKLYCGA</sequence>
<comment type="caution">
    <text evidence="2">The sequence shown here is derived from an EMBL/GenBank/DDBJ whole genome shotgun (WGS) entry which is preliminary data.</text>
</comment>
<reference evidence="2 3" key="1">
    <citation type="submission" date="2020-08" db="EMBL/GenBank/DDBJ databases">
        <title>Exploring microbial biodiversity for novel pathways involved in the catabolism of aromatic compounds derived from lignin.</title>
        <authorList>
            <person name="Elkins J."/>
        </authorList>
    </citation>
    <scope>NUCLEOTIDE SEQUENCE [LARGE SCALE GENOMIC DNA]</scope>
    <source>
        <strain evidence="2 3">B1D3A</strain>
    </source>
</reference>
<dbReference type="PRINTS" id="PR00598">
    <property type="entry name" value="HTHMARR"/>
</dbReference>
<dbReference type="InterPro" id="IPR039422">
    <property type="entry name" value="MarR/SlyA-like"/>
</dbReference>
<dbReference type="EMBL" id="JACHKA010000001">
    <property type="protein sequence ID" value="MBB5986769.1"/>
    <property type="molecule type" value="Genomic_DNA"/>
</dbReference>
<feature type="domain" description="HTH marR-type" evidence="1">
    <location>
        <begin position="6"/>
        <end position="138"/>
    </location>
</feature>
<organism evidence="2 3">
    <name type="scientific">Sphingobium lignivorans</name>
    <dbReference type="NCBI Taxonomy" id="2735886"/>
    <lineage>
        <taxon>Bacteria</taxon>
        <taxon>Pseudomonadati</taxon>
        <taxon>Pseudomonadota</taxon>
        <taxon>Alphaproteobacteria</taxon>
        <taxon>Sphingomonadales</taxon>
        <taxon>Sphingomonadaceae</taxon>
        <taxon>Sphingobium</taxon>
    </lineage>
</organism>
<dbReference type="RefSeq" id="WP_260394886.1">
    <property type="nucleotide sequence ID" value="NZ_JACHKA010000001.1"/>
</dbReference>